<reference evidence="2" key="1">
    <citation type="submission" date="2017-04" db="EMBL/GenBank/DDBJ databases">
        <authorList>
            <person name="Varghese N."/>
            <person name="Submissions S."/>
        </authorList>
    </citation>
    <scope>NUCLEOTIDE SEQUENCE [LARGE SCALE GENOMIC DNA]</scope>
</reference>
<evidence type="ECO:0000313" key="1">
    <source>
        <dbReference type="EMBL" id="SMQ60776.1"/>
    </source>
</evidence>
<dbReference type="RefSeq" id="WP_086436406.1">
    <property type="nucleotide sequence ID" value="NZ_FXWG01000001.1"/>
</dbReference>
<dbReference type="SUPFAM" id="SSF52540">
    <property type="entry name" value="P-loop containing nucleoside triphosphate hydrolases"/>
    <property type="match status" value="1"/>
</dbReference>
<dbReference type="AlphaFoldDB" id="A0A1Y6EE76"/>
<dbReference type="EMBL" id="FXWG01000001">
    <property type="protein sequence ID" value="SMQ60776.1"/>
    <property type="molecule type" value="Genomic_DNA"/>
</dbReference>
<dbReference type="PANTHER" id="PTHR36978">
    <property type="entry name" value="P-LOOP CONTAINING NUCLEOTIDE TRIPHOSPHATE HYDROLASE"/>
    <property type="match status" value="1"/>
</dbReference>
<evidence type="ECO:0000313" key="2">
    <source>
        <dbReference type="Proteomes" id="UP000194420"/>
    </source>
</evidence>
<dbReference type="InterPro" id="IPR027417">
    <property type="entry name" value="P-loop_NTPase"/>
</dbReference>
<dbReference type="InterPro" id="IPR040632">
    <property type="entry name" value="Sulfotransfer_4"/>
</dbReference>
<dbReference type="Pfam" id="PF17784">
    <property type="entry name" value="Sulfotransfer_4"/>
    <property type="match status" value="1"/>
</dbReference>
<dbReference type="OrthoDB" id="9806624at2"/>
<protein>
    <recommendedName>
        <fullName evidence="3">Sulfotransferase family protein</fullName>
    </recommendedName>
</protein>
<dbReference type="PANTHER" id="PTHR36978:SF4">
    <property type="entry name" value="P-LOOP CONTAINING NUCLEOSIDE TRIPHOSPHATE HYDROLASE PROTEIN"/>
    <property type="match status" value="1"/>
</dbReference>
<dbReference type="Proteomes" id="UP000194420">
    <property type="component" value="Unassembled WGS sequence"/>
</dbReference>
<name>A0A1Y6EE76_9SPHN</name>
<sequence>MALEVIGAGPGRTATFTMKFALEHLGFGPCHHMAEVFADARRQVPLWLDVANGKPDWDKVFAGFRSAVDYPSASYWRELAHYYPQAKVILTVRDADSWFESVSETIFSDQMQAGLVGSPTGDMMQGVIFAHFGGGDIRDRAFMTDWYERRNQQIIDTIAPERLLVFHPKEGWEPLCKFLGVDVPTEKFPRVNSRDELQAAHEDDRGVHPDADEAEAFGKRYIAELKAKAFA</sequence>
<accession>A0A1Y6EE76</accession>
<organism evidence="1 2">
    <name type="scientific">Altererythrobacter xiamenensis</name>
    <dbReference type="NCBI Taxonomy" id="1316679"/>
    <lineage>
        <taxon>Bacteria</taxon>
        <taxon>Pseudomonadati</taxon>
        <taxon>Pseudomonadota</taxon>
        <taxon>Alphaproteobacteria</taxon>
        <taxon>Sphingomonadales</taxon>
        <taxon>Erythrobacteraceae</taxon>
        <taxon>Altererythrobacter</taxon>
    </lineage>
</organism>
<dbReference type="Gene3D" id="3.40.50.300">
    <property type="entry name" value="P-loop containing nucleotide triphosphate hydrolases"/>
    <property type="match status" value="1"/>
</dbReference>
<gene>
    <name evidence="1" type="ORF">SAMN06297468_0470</name>
</gene>
<keyword evidence="2" id="KW-1185">Reference proteome</keyword>
<evidence type="ECO:0008006" key="3">
    <source>
        <dbReference type="Google" id="ProtNLM"/>
    </source>
</evidence>
<proteinExistence type="predicted"/>